<feature type="transmembrane region" description="Helical" evidence="7">
    <location>
        <begin position="49"/>
        <end position="70"/>
    </location>
</feature>
<comment type="caution">
    <text evidence="9">The sequence shown here is derived from an EMBL/GenBank/DDBJ whole genome shotgun (WGS) entry which is preliminary data.</text>
</comment>
<organism evidence="9 10">
    <name type="scientific">Streptosporangium amethystogenes subsp. fukuiense</name>
    <dbReference type="NCBI Taxonomy" id="698418"/>
    <lineage>
        <taxon>Bacteria</taxon>
        <taxon>Bacillati</taxon>
        <taxon>Actinomycetota</taxon>
        <taxon>Actinomycetes</taxon>
        <taxon>Streptosporangiales</taxon>
        <taxon>Streptosporangiaceae</taxon>
        <taxon>Streptosporangium</taxon>
    </lineage>
</organism>
<protein>
    <submittedName>
        <fullName evidence="9">MFS transporter</fullName>
    </submittedName>
</protein>
<feature type="transmembrane region" description="Helical" evidence="7">
    <location>
        <begin position="221"/>
        <end position="243"/>
    </location>
</feature>
<dbReference type="PANTHER" id="PTHR23517:SF2">
    <property type="entry name" value="MULTIDRUG RESISTANCE PROTEIN MDTH"/>
    <property type="match status" value="1"/>
</dbReference>
<evidence type="ECO:0000256" key="6">
    <source>
        <dbReference type="ARBA" id="ARBA00023136"/>
    </source>
</evidence>
<dbReference type="EMBL" id="JBHTEE010000001">
    <property type="protein sequence ID" value="MFC7605040.1"/>
    <property type="molecule type" value="Genomic_DNA"/>
</dbReference>
<dbReference type="InterPro" id="IPR050171">
    <property type="entry name" value="MFS_Transporters"/>
</dbReference>
<dbReference type="Proteomes" id="UP001596514">
    <property type="component" value="Unassembled WGS sequence"/>
</dbReference>
<evidence type="ECO:0000256" key="4">
    <source>
        <dbReference type="ARBA" id="ARBA00022692"/>
    </source>
</evidence>
<dbReference type="Pfam" id="PF07690">
    <property type="entry name" value="MFS_1"/>
    <property type="match status" value="1"/>
</dbReference>
<feature type="transmembrane region" description="Helical" evidence="7">
    <location>
        <begin position="286"/>
        <end position="305"/>
    </location>
</feature>
<feature type="domain" description="Major facilitator superfamily (MFS) profile" evidence="8">
    <location>
        <begin position="13"/>
        <end position="404"/>
    </location>
</feature>
<keyword evidence="6 7" id="KW-0472">Membrane</keyword>
<feature type="transmembrane region" description="Helical" evidence="7">
    <location>
        <begin position="144"/>
        <end position="164"/>
    </location>
</feature>
<keyword evidence="5 7" id="KW-1133">Transmembrane helix</keyword>
<evidence type="ECO:0000256" key="2">
    <source>
        <dbReference type="ARBA" id="ARBA00022448"/>
    </source>
</evidence>
<comment type="subcellular location">
    <subcellularLocation>
        <location evidence="1">Cell membrane</location>
        <topology evidence="1">Multi-pass membrane protein</topology>
    </subcellularLocation>
</comment>
<feature type="transmembrane region" description="Helical" evidence="7">
    <location>
        <begin position="170"/>
        <end position="190"/>
    </location>
</feature>
<keyword evidence="10" id="KW-1185">Reference proteome</keyword>
<feature type="transmembrane region" description="Helical" evidence="7">
    <location>
        <begin position="255"/>
        <end position="274"/>
    </location>
</feature>
<keyword evidence="4 7" id="KW-0812">Transmembrane</keyword>
<reference evidence="10" key="1">
    <citation type="journal article" date="2019" name="Int. J. Syst. Evol. Microbiol.">
        <title>The Global Catalogue of Microorganisms (GCM) 10K type strain sequencing project: providing services to taxonomists for standard genome sequencing and annotation.</title>
        <authorList>
            <consortium name="The Broad Institute Genomics Platform"/>
            <consortium name="The Broad Institute Genome Sequencing Center for Infectious Disease"/>
            <person name="Wu L."/>
            <person name="Ma J."/>
        </authorList>
    </citation>
    <scope>NUCLEOTIDE SEQUENCE [LARGE SCALE GENOMIC DNA]</scope>
    <source>
        <strain evidence="10">JCM 10083</strain>
    </source>
</reference>
<accession>A0ABW2T8L5</accession>
<evidence type="ECO:0000259" key="8">
    <source>
        <dbReference type="PROSITE" id="PS50850"/>
    </source>
</evidence>
<evidence type="ECO:0000256" key="3">
    <source>
        <dbReference type="ARBA" id="ARBA00022475"/>
    </source>
</evidence>
<dbReference type="SUPFAM" id="SSF103473">
    <property type="entry name" value="MFS general substrate transporter"/>
    <property type="match status" value="1"/>
</dbReference>
<dbReference type="RefSeq" id="WP_343962382.1">
    <property type="nucleotide sequence ID" value="NZ_BAAAGK010000007.1"/>
</dbReference>
<dbReference type="InterPro" id="IPR001958">
    <property type="entry name" value="Tet-R_TetA/multi-R_MdtG-like"/>
</dbReference>
<evidence type="ECO:0000313" key="10">
    <source>
        <dbReference type="Proteomes" id="UP001596514"/>
    </source>
</evidence>
<evidence type="ECO:0000313" key="9">
    <source>
        <dbReference type="EMBL" id="MFC7605040.1"/>
    </source>
</evidence>
<dbReference type="PROSITE" id="PS50850">
    <property type="entry name" value="MFS"/>
    <property type="match status" value="1"/>
</dbReference>
<feature type="transmembrane region" description="Helical" evidence="7">
    <location>
        <begin position="311"/>
        <end position="331"/>
    </location>
</feature>
<feature type="transmembrane region" description="Helical" evidence="7">
    <location>
        <begin position="82"/>
        <end position="102"/>
    </location>
</feature>
<dbReference type="Gene3D" id="1.20.1250.20">
    <property type="entry name" value="MFS general substrate transporter like domains"/>
    <property type="match status" value="1"/>
</dbReference>
<dbReference type="InterPro" id="IPR020846">
    <property type="entry name" value="MFS_dom"/>
</dbReference>
<name>A0ABW2T8L5_9ACTN</name>
<feature type="transmembrane region" description="Helical" evidence="7">
    <location>
        <begin position="15"/>
        <end position="37"/>
    </location>
</feature>
<feature type="transmembrane region" description="Helical" evidence="7">
    <location>
        <begin position="108"/>
        <end position="132"/>
    </location>
</feature>
<feature type="transmembrane region" description="Helical" evidence="7">
    <location>
        <begin position="352"/>
        <end position="369"/>
    </location>
</feature>
<evidence type="ECO:0000256" key="1">
    <source>
        <dbReference type="ARBA" id="ARBA00004651"/>
    </source>
</evidence>
<sequence>MPVRGLLPRLPRQTWLILSGDAVSALGTGMTLPFFLIYLHRMRDIDLAVAGPIFSMIAAAGLIGNPLGGLLADRFGARQTSVAGLVIVAAGTAGLAVIQSAWQGFLAAGVYGLGIAITAPAFQSLLGGSVPAELRAQVFAVRQAAINVGASVGGLVAAFVVSFSSLQSFVILYLLDAATFLIFAVLIARFTDNPPQIQKTPITAVAGGYREVVSNPILRRIWVLVVAVVVCGFVAFYTAYPIYATEVGGLDAGALRFTFIVQACMVVVAQLFVLRLMTGRRRTRGFALCAVLMAGAWVTVLVTPLLGGGGIALTGFTIALMLFAVGEACLAPTIPPIINDLADDSNRGRYNGAYTLAWTSGYVIGPGLAGMALGAGYGSALFMVLVGLLVLVAAQTIRLERFLPPSVNGISAEAAPAEAIEVAQGRDSHDG</sequence>
<evidence type="ECO:0000256" key="7">
    <source>
        <dbReference type="SAM" id="Phobius"/>
    </source>
</evidence>
<evidence type="ECO:0000256" key="5">
    <source>
        <dbReference type="ARBA" id="ARBA00022989"/>
    </source>
</evidence>
<dbReference type="InterPro" id="IPR011701">
    <property type="entry name" value="MFS"/>
</dbReference>
<feature type="transmembrane region" description="Helical" evidence="7">
    <location>
        <begin position="375"/>
        <end position="394"/>
    </location>
</feature>
<gene>
    <name evidence="9" type="ORF">ACFQVD_33525</name>
</gene>
<keyword evidence="2" id="KW-0813">Transport</keyword>
<proteinExistence type="predicted"/>
<dbReference type="PANTHER" id="PTHR23517">
    <property type="entry name" value="RESISTANCE PROTEIN MDTM, PUTATIVE-RELATED-RELATED"/>
    <property type="match status" value="1"/>
</dbReference>
<keyword evidence="3" id="KW-1003">Cell membrane</keyword>
<dbReference type="PRINTS" id="PR01035">
    <property type="entry name" value="TCRTETA"/>
</dbReference>
<dbReference type="InterPro" id="IPR036259">
    <property type="entry name" value="MFS_trans_sf"/>
</dbReference>